<keyword evidence="16" id="KW-1185">Reference proteome</keyword>
<comment type="function">
    <text evidence="1">Accessory subunit of the mitochondrial membrane respiratory chain NADH dehydrogenase (Complex I), that is believed not to be involved in catalysis. Complex I functions in the transfer of electrons from NADH to the respiratory chain. The immediate electron acceptor for the enzyme is believed to be ubiquinone.</text>
</comment>
<evidence type="ECO:0000256" key="13">
    <source>
        <dbReference type="ARBA" id="ARBA00030217"/>
    </source>
</evidence>
<comment type="caution">
    <text evidence="15">The sequence shown here is derived from an EMBL/GenBank/DDBJ whole genome shotgun (WGS) entry which is preliminary data.</text>
</comment>
<sequence length="104" mass="11924">MGGDHGHGHGHGHPKIPDWRIYKVENVPVLMQVKEALAQKGLKDPWMRNEVWRYDTKQFGSTLPNLRSFLFRGFKYGFAAFVVTIVAEKLWEKSHPSHGHGHGH</sequence>
<evidence type="ECO:0000256" key="14">
    <source>
        <dbReference type="ARBA" id="ARBA00032688"/>
    </source>
</evidence>
<keyword evidence="7" id="KW-0812">Transmembrane</keyword>
<evidence type="ECO:0000256" key="7">
    <source>
        <dbReference type="ARBA" id="ARBA00022692"/>
    </source>
</evidence>
<keyword evidence="11" id="KW-0496">Mitochondrion</keyword>
<reference evidence="15 16" key="1">
    <citation type="submission" date="2024-03" db="EMBL/GenBank/DDBJ databases">
        <title>The genome assembly and annotation of the cricket Gryllus longicercus Weissman &amp; Gray.</title>
        <authorList>
            <person name="Szrajer S."/>
            <person name="Gray D."/>
            <person name="Ylla G."/>
        </authorList>
    </citation>
    <scope>NUCLEOTIDE SEQUENCE [LARGE SCALE GENOMIC DNA]</scope>
    <source>
        <strain evidence="15">DAG 2021-001</strain>
        <tissue evidence="15">Whole body minus gut</tissue>
    </source>
</reference>
<dbReference type="GO" id="GO:0005743">
    <property type="term" value="C:mitochondrial inner membrane"/>
    <property type="evidence" value="ECO:0007669"/>
    <property type="project" value="UniProtKB-SubCell"/>
</dbReference>
<evidence type="ECO:0000313" key="15">
    <source>
        <dbReference type="EMBL" id="KAK7868253.1"/>
    </source>
</evidence>
<evidence type="ECO:0000256" key="12">
    <source>
        <dbReference type="ARBA" id="ARBA00023136"/>
    </source>
</evidence>
<name>A0AAN9VQ68_9ORTH</name>
<keyword evidence="8" id="KW-0999">Mitochondrion inner membrane</keyword>
<keyword evidence="10" id="KW-1133">Transmembrane helix</keyword>
<dbReference type="EMBL" id="JAZDUA010000098">
    <property type="protein sequence ID" value="KAK7868253.1"/>
    <property type="molecule type" value="Genomic_DNA"/>
</dbReference>
<comment type="subcellular location">
    <subcellularLocation>
        <location evidence="2">Mitochondrion inner membrane</location>
        <topology evidence="2">Single-pass membrane protein</topology>
        <orientation evidence="2">Matrix side</orientation>
    </subcellularLocation>
</comment>
<dbReference type="Proteomes" id="UP001378592">
    <property type="component" value="Unassembled WGS sequence"/>
</dbReference>
<accession>A0AAN9VQ68</accession>
<evidence type="ECO:0000256" key="10">
    <source>
        <dbReference type="ARBA" id="ARBA00022989"/>
    </source>
</evidence>
<keyword evidence="12" id="KW-0472">Membrane</keyword>
<evidence type="ECO:0000256" key="3">
    <source>
        <dbReference type="ARBA" id="ARBA00005667"/>
    </source>
</evidence>
<dbReference type="PANTHER" id="PTHR15082">
    <property type="entry name" value="NADH-UBIQUINONE OXIDOREDUCTASE B12 SUBUNIT"/>
    <property type="match status" value="1"/>
</dbReference>
<dbReference type="InterPro" id="IPR012576">
    <property type="entry name" value="NDUFB3"/>
</dbReference>
<gene>
    <name evidence="15" type="ORF">R5R35_000651</name>
</gene>
<keyword evidence="6" id="KW-0679">Respiratory chain</keyword>
<keyword evidence="5" id="KW-0813">Transport</keyword>
<evidence type="ECO:0000256" key="8">
    <source>
        <dbReference type="ARBA" id="ARBA00022792"/>
    </source>
</evidence>
<protein>
    <recommendedName>
        <fullName evidence="4">NADH dehydrogenase [ubiquinone] 1 beta subcomplex subunit 3</fullName>
    </recommendedName>
    <alternativeName>
        <fullName evidence="13">Complex I-B12</fullName>
    </alternativeName>
    <alternativeName>
        <fullName evidence="14">NADH-ubiquinone oxidoreductase B12 subunit</fullName>
    </alternativeName>
</protein>
<evidence type="ECO:0000256" key="5">
    <source>
        <dbReference type="ARBA" id="ARBA00022448"/>
    </source>
</evidence>
<dbReference type="Pfam" id="PF08122">
    <property type="entry name" value="NDUF_B12"/>
    <property type="match status" value="1"/>
</dbReference>
<evidence type="ECO:0000256" key="9">
    <source>
        <dbReference type="ARBA" id="ARBA00022982"/>
    </source>
</evidence>
<evidence type="ECO:0000256" key="1">
    <source>
        <dbReference type="ARBA" id="ARBA00003195"/>
    </source>
</evidence>
<dbReference type="PANTHER" id="PTHR15082:SF2">
    <property type="entry name" value="NADH DEHYDROGENASE [UBIQUINONE] 1 BETA SUBCOMPLEX SUBUNIT 3"/>
    <property type="match status" value="1"/>
</dbReference>
<comment type="similarity">
    <text evidence="3">Belongs to the complex I NDUFB3 subunit family.</text>
</comment>
<evidence type="ECO:0000256" key="6">
    <source>
        <dbReference type="ARBA" id="ARBA00022660"/>
    </source>
</evidence>
<dbReference type="GO" id="GO:0022900">
    <property type="term" value="P:electron transport chain"/>
    <property type="evidence" value="ECO:0007669"/>
    <property type="project" value="InterPro"/>
</dbReference>
<proteinExistence type="inferred from homology"/>
<dbReference type="GO" id="GO:0032981">
    <property type="term" value="P:mitochondrial respiratory chain complex I assembly"/>
    <property type="evidence" value="ECO:0007669"/>
    <property type="project" value="TreeGrafter"/>
</dbReference>
<evidence type="ECO:0000256" key="2">
    <source>
        <dbReference type="ARBA" id="ARBA00004298"/>
    </source>
</evidence>
<dbReference type="AlphaFoldDB" id="A0AAN9VQ68"/>
<keyword evidence="9" id="KW-0249">Electron transport</keyword>
<evidence type="ECO:0000256" key="4">
    <source>
        <dbReference type="ARBA" id="ARBA00018680"/>
    </source>
</evidence>
<evidence type="ECO:0000256" key="11">
    <source>
        <dbReference type="ARBA" id="ARBA00023128"/>
    </source>
</evidence>
<evidence type="ECO:0000313" key="16">
    <source>
        <dbReference type="Proteomes" id="UP001378592"/>
    </source>
</evidence>
<organism evidence="15 16">
    <name type="scientific">Gryllus longicercus</name>
    <dbReference type="NCBI Taxonomy" id="2509291"/>
    <lineage>
        <taxon>Eukaryota</taxon>
        <taxon>Metazoa</taxon>
        <taxon>Ecdysozoa</taxon>
        <taxon>Arthropoda</taxon>
        <taxon>Hexapoda</taxon>
        <taxon>Insecta</taxon>
        <taxon>Pterygota</taxon>
        <taxon>Neoptera</taxon>
        <taxon>Polyneoptera</taxon>
        <taxon>Orthoptera</taxon>
        <taxon>Ensifera</taxon>
        <taxon>Gryllidea</taxon>
        <taxon>Grylloidea</taxon>
        <taxon>Gryllidae</taxon>
        <taxon>Gryllinae</taxon>
        <taxon>Gryllus</taxon>
    </lineage>
</organism>